<keyword evidence="3 4" id="KW-0949">S-adenosyl-L-methionine</keyword>
<evidence type="ECO:0000256" key="2">
    <source>
        <dbReference type="ARBA" id="ARBA00022679"/>
    </source>
</evidence>
<evidence type="ECO:0000256" key="5">
    <source>
        <dbReference type="PROSITE-ProRule" id="PRU10015"/>
    </source>
</evidence>
<dbReference type="InterPro" id="IPR030391">
    <property type="entry name" value="MeTrfase_TrmA_CS"/>
</dbReference>
<dbReference type="Pfam" id="PF05958">
    <property type="entry name" value="tRNA_U5-meth_tr"/>
    <property type="match status" value="1"/>
</dbReference>
<feature type="compositionally biased region" description="Gly residues" evidence="6">
    <location>
        <begin position="257"/>
        <end position="275"/>
    </location>
</feature>
<dbReference type="NCBIfam" id="TIGR00479">
    <property type="entry name" value="rumA"/>
    <property type="match status" value="1"/>
</dbReference>
<feature type="binding site" evidence="4">
    <location>
        <position position="400"/>
    </location>
    <ligand>
        <name>S-adenosyl-L-methionine</name>
        <dbReference type="ChEBI" id="CHEBI:59789"/>
    </ligand>
</feature>
<dbReference type="InterPro" id="IPR029063">
    <property type="entry name" value="SAM-dependent_MTases_sf"/>
</dbReference>
<comment type="caution">
    <text evidence="8">The sequence shown here is derived from an EMBL/GenBank/DDBJ whole genome shotgun (WGS) entry which is preliminary data.</text>
</comment>
<dbReference type="Pfam" id="PF01938">
    <property type="entry name" value="TRAM"/>
    <property type="match status" value="1"/>
</dbReference>
<keyword evidence="1 4" id="KW-0489">Methyltransferase</keyword>
<dbReference type="FunFam" id="2.40.50.140:FF:000097">
    <property type="entry name" value="23S rRNA (uracil(1939)-C(5))-methyltransferase RlmD"/>
    <property type="match status" value="1"/>
</dbReference>
<reference evidence="8 9" key="1">
    <citation type="submission" date="2016-12" db="EMBL/GenBank/DDBJ databases">
        <title>Candidatus Reconcilibacillus cellulovorans genome.</title>
        <authorList>
            <person name="Kolinko S."/>
            <person name="Wu Y.-W."/>
            <person name="Tachea F."/>
            <person name="Denzel E."/>
            <person name="Hiras J."/>
            <person name="Baecker N."/>
            <person name="Chan L.J."/>
            <person name="Eichorst S.A."/>
            <person name="Frey D."/>
            <person name="Adams P.D."/>
            <person name="Pray T."/>
            <person name="Tanjore D."/>
            <person name="Petzold C.J."/>
            <person name="Gladden J.M."/>
            <person name="Simmons B.A."/>
            <person name="Singer S.W."/>
        </authorList>
    </citation>
    <scope>NUCLEOTIDE SEQUENCE [LARGE SCALE GENOMIC DNA]</scope>
    <source>
        <strain evidence="8">JTherm</strain>
    </source>
</reference>
<feature type="domain" description="TRAM" evidence="7">
    <location>
        <begin position="21"/>
        <end position="79"/>
    </location>
</feature>
<evidence type="ECO:0000256" key="4">
    <source>
        <dbReference type="PROSITE-ProRule" id="PRU01024"/>
    </source>
</evidence>
<evidence type="ECO:0000313" key="9">
    <source>
        <dbReference type="Proteomes" id="UP000243688"/>
    </source>
</evidence>
<dbReference type="InterPro" id="IPR002792">
    <property type="entry name" value="TRAM_dom"/>
</dbReference>
<feature type="binding site" evidence="4">
    <location>
        <position position="421"/>
    </location>
    <ligand>
        <name>S-adenosyl-L-methionine</name>
        <dbReference type="ChEBI" id="CHEBI:59789"/>
    </ligand>
</feature>
<dbReference type="FunFam" id="3.40.50.150:FF:000009">
    <property type="entry name" value="23S rRNA (Uracil(1939)-C(5))-methyltransferase RlmD"/>
    <property type="match status" value="1"/>
</dbReference>
<dbReference type="Gene3D" id="3.40.50.150">
    <property type="entry name" value="Vaccinia Virus protein VP39"/>
    <property type="match status" value="2"/>
</dbReference>
<dbReference type="PROSITE" id="PS01230">
    <property type="entry name" value="TRMA_1"/>
    <property type="match status" value="1"/>
</dbReference>
<comment type="similarity">
    <text evidence="4">Belongs to the class I-like SAM-binding methyltransferase superfamily. RNA M5U methyltransferase family.</text>
</comment>
<dbReference type="AlphaFoldDB" id="A0A2A6DZ91"/>
<feature type="binding site" evidence="4">
    <location>
        <position position="469"/>
    </location>
    <ligand>
        <name>S-adenosyl-L-methionine</name>
        <dbReference type="ChEBI" id="CHEBI:59789"/>
    </ligand>
</feature>
<evidence type="ECO:0000313" key="8">
    <source>
        <dbReference type="EMBL" id="PDO10111.1"/>
    </source>
</evidence>
<evidence type="ECO:0000256" key="6">
    <source>
        <dbReference type="SAM" id="MobiDB-lite"/>
    </source>
</evidence>
<dbReference type="PROSITE" id="PS51687">
    <property type="entry name" value="SAM_MT_RNA_M5U"/>
    <property type="match status" value="1"/>
</dbReference>
<feature type="binding site" evidence="4">
    <location>
        <position position="371"/>
    </location>
    <ligand>
        <name>S-adenosyl-L-methionine</name>
        <dbReference type="ChEBI" id="CHEBI:59789"/>
    </ligand>
</feature>
<dbReference type="GO" id="GO:0070041">
    <property type="term" value="F:rRNA (uridine-C5-)-methyltransferase activity"/>
    <property type="evidence" value="ECO:0007669"/>
    <property type="project" value="TreeGrafter"/>
</dbReference>
<dbReference type="InterPro" id="IPR010280">
    <property type="entry name" value="U5_MeTrfase_fam"/>
</dbReference>
<evidence type="ECO:0000256" key="3">
    <source>
        <dbReference type="ARBA" id="ARBA00022691"/>
    </source>
</evidence>
<name>A0A2A6DZ91_9BACL</name>
<keyword evidence="2 4" id="KW-0808">Transferase</keyword>
<dbReference type="PROSITE" id="PS01231">
    <property type="entry name" value="TRMA_2"/>
    <property type="match status" value="1"/>
</dbReference>
<dbReference type="CDD" id="cd02440">
    <property type="entry name" value="AdoMet_MTases"/>
    <property type="match status" value="1"/>
</dbReference>
<evidence type="ECO:0000256" key="1">
    <source>
        <dbReference type="ARBA" id="ARBA00022603"/>
    </source>
</evidence>
<dbReference type="GO" id="GO:0070475">
    <property type="term" value="P:rRNA base methylation"/>
    <property type="evidence" value="ECO:0007669"/>
    <property type="project" value="TreeGrafter"/>
</dbReference>
<organism evidence="8 9">
    <name type="scientific">Candidatus Reconcilbacillus cellulovorans</name>
    <dbReference type="NCBI Taxonomy" id="1906605"/>
    <lineage>
        <taxon>Bacteria</taxon>
        <taxon>Bacillati</taxon>
        <taxon>Bacillota</taxon>
        <taxon>Bacilli</taxon>
        <taxon>Bacillales</taxon>
        <taxon>Paenibacillaceae</taxon>
        <taxon>Candidatus Reconcilbacillus</taxon>
    </lineage>
</organism>
<sequence>MGEKGETLSGDAESPEQRLPPVRPGDVAEAVTVGLGSDGEGVARVDGYTLFVPGALPGEQVLVRVREVGRRYGFAELVEVVEPSPERRTPPCPVFGACGGCRLQHLSYAAQLEWKRRRVADALERIGRIDPAIVRPTIGMADPWRYRNHAQVPVGEENGRLVAGFYAAGTHRVVPFDRCGLLHPAAEAAVRAVVRAAEACGVRAYRPEGRGERRSGIVADGGYGENVAGGNVARGGGVGRLGHAGRLDHAGRPGFAGPAGDGDRGGASGGTSGRIGGGIGGLRHIAVRVGFRTGETLVTLVTAGRRLPNADALVERIVASVPGLVGLCHNVQPEPTPVVYGEETRVLWGRDVLYDEIGGLRFAISARSFFQVNPVQAEVLFGKALESASLAGGETVIDAYCGVGAISLFLARRAGRVLGVEAAPEAVADARRNAELNGIRNAEFAVGRAERILPAWLRAGVRADVVVVDPPRKGCAPELLEAVLAMRPARVVYVSCDPATMARDLRRLADGGYRAVEVQPVDMFPQTAHVECCSLLVRKEN</sequence>
<dbReference type="PROSITE" id="PS50926">
    <property type="entry name" value="TRAM"/>
    <property type="match status" value="1"/>
</dbReference>
<evidence type="ECO:0000259" key="7">
    <source>
        <dbReference type="PROSITE" id="PS50926"/>
    </source>
</evidence>
<dbReference type="EMBL" id="MOXJ01000019">
    <property type="protein sequence ID" value="PDO10111.1"/>
    <property type="molecule type" value="Genomic_DNA"/>
</dbReference>
<feature type="region of interest" description="Disordered" evidence="6">
    <location>
        <begin position="1"/>
        <end position="25"/>
    </location>
</feature>
<gene>
    <name evidence="8" type="ORF">BLM47_08710</name>
</gene>
<dbReference type="PANTHER" id="PTHR11061:SF30">
    <property type="entry name" value="TRNA (URACIL(54)-C(5))-METHYLTRANSFERASE"/>
    <property type="match status" value="1"/>
</dbReference>
<feature type="active site" description="Nucleophile" evidence="4">
    <location>
        <position position="496"/>
    </location>
</feature>
<accession>A0A2A6DZ91</accession>
<dbReference type="InterPro" id="IPR012340">
    <property type="entry name" value="NA-bd_OB-fold"/>
</dbReference>
<feature type="region of interest" description="Disordered" evidence="6">
    <location>
        <begin position="249"/>
        <end position="275"/>
    </location>
</feature>
<protein>
    <submittedName>
        <fullName evidence="8">23S rRNA (Uracil-5-)-methyltransferase RumA</fullName>
    </submittedName>
</protein>
<dbReference type="InterPro" id="IPR030390">
    <property type="entry name" value="MeTrfase_TrmA_AS"/>
</dbReference>
<dbReference type="Gene3D" id="2.40.50.1070">
    <property type="match status" value="1"/>
</dbReference>
<dbReference type="SUPFAM" id="SSF53335">
    <property type="entry name" value="S-adenosyl-L-methionine-dependent methyltransferases"/>
    <property type="match status" value="2"/>
</dbReference>
<feature type="active site" evidence="5">
    <location>
        <position position="496"/>
    </location>
</feature>
<dbReference type="PANTHER" id="PTHR11061">
    <property type="entry name" value="RNA M5U METHYLTRANSFERASE"/>
    <property type="match status" value="1"/>
</dbReference>
<dbReference type="Gene3D" id="2.40.50.140">
    <property type="entry name" value="Nucleic acid-binding proteins"/>
    <property type="match status" value="1"/>
</dbReference>
<proteinExistence type="inferred from homology"/>
<dbReference type="SUPFAM" id="SSF50249">
    <property type="entry name" value="Nucleic acid-binding proteins"/>
    <property type="match status" value="1"/>
</dbReference>
<dbReference type="Proteomes" id="UP000243688">
    <property type="component" value="Unassembled WGS sequence"/>
</dbReference>